<dbReference type="SMART" id="SM00244">
    <property type="entry name" value="PHB"/>
    <property type="match status" value="1"/>
</dbReference>
<dbReference type="PANTHER" id="PTHR10264">
    <property type="entry name" value="BAND 7 PROTEIN-RELATED"/>
    <property type="match status" value="1"/>
</dbReference>
<dbReference type="InterPro" id="IPR003033">
    <property type="entry name" value="SCP2_sterol-bd_dom"/>
</dbReference>
<evidence type="ECO:0000259" key="3">
    <source>
        <dbReference type="SMART" id="SM00244"/>
    </source>
</evidence>
<gene>
    <name evidence="5" type="primary">STOML1</name>
</gene>
<dbReference type="Proteomes" id="UP000694871">
    <property type="component" value="Unplaced"/>
</dbReference>
<dbReference type="InterPro" id="IPR001972">
    <property type="entry name" value="Stomatin_HflK_fam"/>
</dbReference>
<dbReference type="Gene3D" id="3.30.1050.10">
    <property type="entry name" value="SCP2 sterol-binding domain"/>
    <property type="match status" value="1"/>
</dbReference>
<dbReference type="InterPro" id="IPR001107">
    <property type="entry name" value="Band_7"/>
</dbReference>
<feature type="domain" description="Band 7" evidence="3">
    <location>
        <begin position="82"/>
        <end position="243"/>
    </location>
</feature>
<reference evidence="5" key="1">
    <citation type="submission" date="2025-08" db="UniProtKB">
        <authorList>
            <consortium name="RefSeq"/>
        </authorList>
    </citation>
    <scope>IDENTIFICATION</scope>
</reference>
<dbReference type="Pfam" id="PF01145">
    <property type="entry name" value="Band_7"/>
    <property type="match status" value="1"/>
</dbReference>
<evidence type="ECO:0000256" key="1">
    <source>
        <dbReference type="ARBA" id="ARBA00008164"/>
    </source>
</evidence>
<keyword evidence="2" id="KW-1133">Transmembrane helix</keyword>
<protein>
    <submittedName>
        <fullName evidence="5">Stomatin-like protein 1 isoform X2</fullName>
    </submittedName>
</protein>
<dbReference type="SUPFAM" id="SSF117892">
    <property type="entry name" value="Band 7/SPFH domain"/>
    <property type="match status" value="1"/>
</dbReference>
<keyword evidence="4" id="KW-1185">Reference proteome</keyword>
<evidence type="ECO:0000313" key="4">
    <source>
        <dbReference type="Proteomes" id="UP000694871"/>
    </source>
</evidence>
<dbReference type="Gene3D" id="3.30.479.30">
    <property type="entry name" value="Band 7 domain"/>
    <property type="match status" value="1"/>
</dbReference>
<dbReference type="CDD" id="cd13436">
    <property type="entry name" value="SPFH_SLP-1"/>
    <property type="match status" value="1"/>
</dbReference>
<evidence type="ECO:0000256" key="2">
    <source>
        <dbReference type="SAM" id="Phobius"/>
    </source>
</evidence>
<dbReference type="InterPro" id="IPR036013">
    <property type="entry name" value="Band_7/SPFH_dom_sf"/>
</dbReference>
<dbReference type="InterPro" id="IPR036527">
    <property type="entry name" value="SCP2_sterol-bd_dom_sf"/>
</dbReference>
<comment type="similarity">
    <text evidence="1">Belongs to the band 7/mec-2 family.</text>
</comment>
<proteinExistence type="inferred from homology"/>
<dbReference type="SUPFAM" id="SSF55718">
    <property type="entry name" value="SCP-like"/>
    <property type="match status" value="1"/>
</dbReference>
<keyword evidence="2" id="KW-0472">Membrane</keyword>
<keyword evidence="2" id="KW-0812">Transmembrane</keyword>
<name>A0ABM1JUT3_GEKJA</name>
<dbReference type="Pfam" id="PF02036">
    <property type="entry name" value="SCP2"/>
    <property type="match status" value="1"/>
</dbReference>
<feature type="transmembrane region" description="Helical" evidence="2">
    <location>
        <begin position="63"/>
        <end position="84"/>
    </location>
</feature>
<evidence type="ECO:0000313" key="5">
    <source>
        <dbReference type="RefSeq" id="XP_015265220.1"/>
    </source>
</evidence>
<dbReference type="InterPro" id="IPR043202">
    <property type="entry name" value="Band-7_stomatin-like"/>
</dbReference>
<dbReference type="PANTHER" id="PTHR10264:SF130">
    <property type="entry name" value="STOMATIN-LIKE PROTEIN 1"/>
    <property type="match status" value="1"/>
</dbReference>
<dbReference type="GeneID" id="107109158"/>
<organism evidence="4 5">
    <name type="scientific">Gekko japonicus</name>
    <name type="common">Schlegel's Japanese gecko</name>
    <dbReference type="NCBI Taxonomy" id="146911"/>
    <lineage>
        <taxon>Eukaryota</taxon>
        <taxon>Metazoa</taxon>
        <taxon>Chordata</taxon>
        <taxon>Craniata</taxon>
        <taxon>Vertebrata</taxon>
        <taxon>Euteleostomi</taxon>
        <taxon>Lepidosauria</taxon>
        <taxon>Squamata</taxon>
        <taxon>Bifurcata</taxon>
        <taxon>Gekkota</taxon>
        <taxon>Gekkonidae</taxon>
        <taxon>Gekkoninae</taxon>
        <taxon>Gekko</taxon>
    </lineage>
</organism>
<dbReference type="PRINTS" id="PR00721">
    <property type="entry name" value="STOMATIN"/>
</dbReference>
<dbReference type="RefSeq" id="XP_015265220.1">
    <property type="nucleotide sequence ID" value="XM_015409734.1"/>
</dbReference>
<sequence length="414" mass="45874">MFGRSGYQAVPLGDFNRFQQSGTWLHGSQRGLFSPGHAYDPLDQVQTGIGAPQGFFSQLCHQAVIALVFLLTILTFPISGWFVLKTVPTYERVIVFRLGRIRAPKGPGLVLLLPFIDQWQRVDLRTHAFNIPPCKLTSQDGALVSVGADVQFRVCDPVLSVMTVKDLNMATRMTAQNVMTKILLKKYLREIQTEKLRISDQLLLEINDVTKTWGLEVDRVELILEAVLQVPPETVAGATHRMNSVTGMQGLDNTIQQLALHIFGKSLGTAGTSPKGPLDTVERVEVQSETAPINRTMVQDIRKHFDPEEFLLSVDEHLSESLVNQIRACYQFNILLPSGEQNTYYIDLSTGHGKTGHGLPDHNPDVVLEMAESDLGPLVSGDLNPLNAYVSGKLRAHGDLSKALKLEVLFRAMK</sequence>
<accession>A0ABM1JUT3</accession>